<evidence type="ECO:0000313" key="2">
    <source>
        <dbReference type="Proteomes" id="UP000722989"/>
    </source>
</evidence>
<organism evidence="1 2">
    <name type="scientific">Planosporangium thailandense</name>
    <dbReference type="NCBI Taxonomy" id="765197"/>
    <lineage>
        <taxon>Bacteria</taxon>
        <taxon>Bacillati</taxon>
        <taxon>Actinomycetota</taxon>
        <taxon>Actinomycetes</taxon>
        <taxon>Micromonosporales</taxon>
        <taxon>Micromonosporaceae</taxon>
        <taxon>Planosporangium</taxon>
    </lineage>
</organism>
<dbReference type="Proteomes" id="UP000722989">
    <property type="component" value="Unassembled WGS sequence"/>
</dbReference>
<reference evidence="1 2" key="1">
    <citation type="submission" date="2020-03" db="EMBL/GenBank/DDBJ databases">
        <title>WGS of the type strain of Planosporangium spp.</title>
        <authorList>
            <person name="Thawai C."/>
        </authorList>
    </citation>
    <scope>NUCLEOTIDE SEQUENCE [LARGE SCALE GENOMIC DNA]</scope>
    <source>
        <strain evidence="1 2">TBRC 5610</strain>
    </source>
</reference>
<proteinExistence type="predicted"/>
<gene>
    <name evidence="1" type="ORF">HC031_05305</name>
</gene>
<comment type="caution">
    <text evidence="1">The sequence shown here is derived from an EMBL/GenBank/DDBJ whole genome shotgun (WGS) entry which is preliminary data.</text>
</comment>
<dbReference type="RefSeq" id="WP_167923986.1">
    <property type="nucleotide sequence ID" value="NZ_JAATVY010000002.1"/>
</dbReference>
<evidence type="ECO:0000313" key="1">
    <source>
        <dbReference type="EMBL" id="NJC69137.1"/>
    </source>
</evidence>
<name>A0ABX0XT03_9ACTN</name>
<sequence>MAEVGILRAVCEKLLVPDAAGRLPSTTQVTSAMAVTTFHAARIIRYPVTWTCPFV</sequence>
<protein>
    <submittedName>
        <fullName evidence="1">Uncharacterized protein</fullName>
    </submittedName>
</protein>
<keyword evidence="2" id="KW-1185">Reference proteome</keyword>
<dbReference type="EMBL" id="JAATVY010000002">
    <property type="protein sequence ID" value="NJC69137.1"/>
    <property type="molecule type" value="Genomic_DNA"/>
</dbReference>
<accession>A0ABX0XT03</accession>